<comment type="caution">
    <text evidence="2">The sequence shown here is derived from an EMBL/GenBank/DDBJ whole genome shotgun (WGS) entry which is preliminary data.</text>
</comment>
<dbReference type="Proteomes" id="UP001166286">
    <property type="component" value="Unassembled WGS sequence"/>
</dbReference>
<evidence type="ECO:0000313" key="3">
    <source>
        <dbReference type="Proteomes" id="UP001166286"/>
    </source>
</evidence>
<accession>A0AA39QPZ5</accession>
<evidence type="ECO:0000313" key="2">
    <source>
        <dbReference type="EMBL" id="KAK0506988.1"/>
    </source>
</evidence>
<keyword evidence="3" id="KW-1185">Reference proteome</keyword>
<dbReference type="AlphaFoldDB" id="A0AA39QPZ5"/>
<name>A0AA39QPZ5_9LECA</name>
<keyword evidence="1" id="KW-0812">Transmembrane</keyword>
<feature type="transmembrane region" description="Helical" evidence="1">
    <location>
        <begin position="26"/>
        <end position="49"/>
    </location>
</feature>
<dbReference type="EMBL" id="JAFEKC020000026">
    <property type="protein sequence ID" value="KAK0506988.1"/>
    <property type="molecule type" value="Genomic_DNA"/>
</dbReference>
<proteinExistence type="predicted"/>
<keyword evidence="1" id="KW-0472">Membrane</keyword>
<protein>
    <submittedName>
        <fullName evidence="2">Uncharacterized protein</fullName>
    </submittedName>
</protein>
<reference evidence="2" key="1">
    <citation type="submission" date="2023-03" db="EMBL/GenBank/DDBJ databases">
        <title>Complete genome of Cladonia borealis.</title>
        <authorList>
            <person name="Park H."/>
        </authorList>
    </citation>
    <scope>NUCLEOTIDE SEQUENCE</scope>
    <source>
        <strain evidence="2">ANT050790</strain>
    </source>
</reference>
<organism evidence="2 3">
    <name type="scientific">Cladonia borealis</name>
    <dbReference type="NCBI Taxonomy" id="184061"/>
    <lineage>
        <taxon>Eukaryota</taxon>
        <taxon>Fungi</taxon>
        <taxon>Dikarya</taxon>
        <taxon>Ascomycota</taxon>
        <taxon>Pezizomycotina</taxon>
        <taxon>Lecanoromycetes</taxon>
        <taxon>OSLEUM clade</taxon>
        <taxon>Lecanoromycetidae</taxon>
        <taxon>Lecanorales</taxon>
        <taxon>Lecanorineae</taxon>
        <taxon>Cladoniaceae</taxon>
        <taxon>Cladonia</taxon>
    </lineage>
</organism>
<keyword evidence="1" id="KW-1133">Transmembrane helix</keyword>
<sequence>MSSSYGSRALASRDFAWAPPPGGKNIFLFILNFIGYSRIILATVSLYYMSLHPRTYSLLYSASCLLDVLEGAAARYFEQTPHGVVFPADTFPRWSIVFQGLFSLDFASHYTHYATSQWAVAPSATMRWVRPGSPTVFSQIWTVPWSAGAIEMARANKVENQVPWTLLCISCGSMLCKQCLNVVQLVEASEWLTEGDLEMRKKASRPRRQAVH</sequence>
<gene>
    <name evidence="2" type="ORF">JMJ35_010688</name>
</gene>
<evidence type="ECO:0000256" key="1">
    <source>
        <dbReference type="SAM" id="Phobius"/>
    </source>
</evidence>